<organism evidence="2 4">
    <name type="scientific">Aneurinibacillus migulanus</name>
    <name type="common">Bacillus migulanus</name>
    <dbReference type="NCBI Taxonomy" id="47500"/>
    <lineage>
        <taxon>Bacteria</taxon>
        <taxon>Bacillati</taxon>
        <taxon>Bacillota</taxon>
        <taxon>Bacilli</taxon>
        <taxon>Bacillales</taxon>
        <taxon>Paenibacillaceae</taxon>
        <taxon>Aneurinibacillus group</taxon>
        <taxon>Aneurinibacillus</taxon>
    </lineage>
</organism>
<reference evidence="3 5" key="2">
    <citation type="submission" date="2016-10" db="EMBL/GenBank/DDBJ databases">
        <authorList>
            <person name="de Groot N.N."/>
        </authorList>
    </citation>
    <scope>NUCLEOTIDE SEQUENCE [LARGE SCALE GENOMIC DNA]</scope>
    <source>
        <strain evidence="3 5">DSM 2895</strain>
    </source>
</reference>
<dbReference type="RefSeq" id="WP_043067996.1">
    <property type="nucleotide sequence ID" value="NZ_BJOA01000001.1"/>
</dbReference>
<dbReference type="OrthoDB" id="2680049at2"/>
<evidence type="ECO:0000313" key="5">
    <source>
        <dbReference type="Proteomes" id="UP000182836"/>
    </source>
</evidence>
<dbReference type="Proteomes" id="UP000037269">
    <property type="component" value="Unassembled WGS sequence"/>
</dbReference>
<dbReference type="AlphaFoldDB" id="A0A0D1XQ84"/>
<keyword evidence="4" id="KW-1185">Reference proteome</keyword>
<evidence type="ECO:0000313" key="3">
    <source>
        <dbReference type="EMBL" id="SDI03256.1"/>
    </source>
</evidence>
<dbReference type="STRING" id="47500.AF333_24140"/>
<feature type="region of interest" description="Disordered" evidence="1">
    <location>
        <begin position="31"/>
        <end position="76"/>
    </location>
</feature>
<gene>
    <name evidence="2" type="ORF">AF333_24140</name>
    <name evidence="3" type="ORF">SAMN04487909_101305</name>
</gene>
<feature type="compositionally biased region" description="Polar residues" evidence="1">
    <location>
        <begin position="37"/>
        <end position="47"/>
    </location>
</feature>
<feature type="compositionally biased region" description="Basic and acidic residues" evidence="1">
    <location>
        <begin position="48"/>
        <end position="58"/>
    </location>
</feature>
<name>A0A0D1XQ84_ANEMI</name>
<dbReference type="PATRIC" id="fig|47500.12.peg.4523"/>
<dbReference type="EMBL" id="LGUG01000004">
    <property type="protein sequence ID" value="KON98067.1"/>
    <property type="molecule type" value="Genomic_DNA"/>
</dbReference>
<reference evidence="2 4" key="1">
    <citation type="submission" date="2015-07" db="EMBL/GenBank/DDBJ databases">
        <title>Fjat-14205 dsm 2895.</title>
        <authorList>
            <person name="Liu B."/>
            <person name="Wang J."/>
            <person name="Zhu Y."/>
            <person name="Liu G."/>
            <person name="Chen Q."/>
            <person name="Chen Z."/>
            <person name="Lan J."/>
            <person name="Che J."/>
            <person name="Ge C."/>
            <person name="Shi H."/>
            <person name="Pan Z."/>
            <person name="Liu X."/>
        </authorList>
    </citation>
    <scope>NUCLEOTIDE SEQUENCE [LARGE SCALE GENOMIC DNA]</scope>
    <source>
        <strain evidence="2 4">DSM 2895</strain>
    </source>
</reference>
<proteinExistence type="predicted"/>
<accession>A0A0D1XQ84</accession>
<dbReference type="EMBL" id="FNED01000001">
    <property type="protein sequence ID" value="SDI03256.1"/>
    <property type="molecule type" value="Genomic_DNA"/>
</dbReference>
<dbReference type="Proteomes" id="UP000182836">
    <property type="component" value="Unassembled WGS sequence"/>
</dbReference>
<evidence type="ECO:0000313" key="2">
    <source>
        <dbReference type="EMBL" id="KON98067.1"/>
    </source>
</evidence>
<evidence type="ECO:0000256" key="1">
    <source>
        <dbReference type="SAM" id="MobiDB-lite"/>
    </source>
</evidence>
<dbReference type="GeneID" id="51990401"/>
<evidence type="ECO:0000313" key="4">
    <source>
        <dbReference type="Proteomes" id="UP000037269"/>
    </source>
</evidence>
<sequence>MKKPEQDIRYDAEGEKIVQQEIMNAYHSGVIEDDDTYSQMGDNPQSTHRPESRSENHTENLMQDDELEEKNPDDFE</sequence>
<protein>
    <submittedName>
        <fullName evidence="2">Uncharacterized protein</fullName>
    </submittedName>
</protein>